<dbReference type="GeneID" id="119725798"/>
<keyword evidence="1" id="KW-0521">NADP</keyword>
<keyword evidence="3" id="KW-1015">Disulfide bond</keyword>
<feature type="chain" id="PRO_5037043142" description="Protein HTATIP2" evidence="7">
    <location>
        <begin position="27"/>
        <end position="331"/>
    </location>
</feature>
<feature type="compositionally biased region" description="Low complexity" evidence="6">
    <location>
        <begin position="297"/>
        <end position="331"/>
    </location>
</feature>
<dbReference type="Proteomes" id="UP000887568">
    <property type="component" value="Unplaced"/>
</dbReference>
<protein>
    <recommendedName>
        <fullName evidence="5">Protein HTATIP2</fullName>
    </recommendedName>
</protein>
<dbReference type="RefSeq" id="XP_038053303.1">
    <property type="nucleotide sequence ID" value="XM_038197375.1"/>
</dbReference>
<name>A0A913ZND3_PATMI</name>
<evidence type="ECO:0000256" key="3">
    <source>
        <dbReference type="ARBA" id="ARBA00023157"/>
    </source>
</evidence>
<dbReference type="CDD" id="cd05250">
    <property type="entry name" value="CC3_like_SDR_a"/>
    <property type="match status" value="1"/>
</dbReference>
<evidence type="ECO:0000256" key="4">
    <source>
        <dbReference type="ARBA" id="ARBA00093483"/>
    </source>
</evidence>
<keyword evidence="10" id="KW-1185">Reference proteome</keyword>
<keyword evidence="2" id="KW-0007">Acetylation</keyword>
<dbReference type="CTD" id="10553"/>
<evidence type="ECO:0000313" key="9">
    <source>
        <dbReference type="EnsemblMetazoa" id="XP_038053303.1"/>
    </source>
</evidence>
<dbReference type="Gene3D" id="3.40.50.720">
    <property type="entry name" value="NAD(P)-binding Rossmann-like Domain"/>
    <property type="match status" value="1"/>
</dbReference>
<feature type="domain" description="NAD(P)-binding" evidence="8">
    <location>
        <begin position="62"/>
        <end position="177"/>
    </location>
</feature>
<dbReference type="AlphaFoldDB" id="A0A913ZND3"/>
<dbReference type="PANTHER" id="PTHR14097">
    <property type="entry name" value="OXIDOREDUCTASE HTATIP2"/>
    <property type="match status" value="1"/>
</dbReference>
<dbReference type="InterPro" id="IPR016040">
    <property type="entry name" value="NAD(P)-bd_dom"/>
</dbReference>
<evidence type="ECO:0000259" key="8">
    <source>
        <dbReference type="Pfam" id="PF13460"/>
    </source>
</evidence>
<keyword evidence="7" id="KW-0732">Signal</keyword>
<feature type="region of interest" description="Disordered" evidence="6">
    <location>
        <begin position="273"/>
        <end position="331"/>
    </location>
</feature>
<dbReference type="GO" id="GO:0051170">
    <property type="term" value="P:import into nucleus"/>
    <property type="evidence" value="ECO:0007669"/>
    <property type="project" value="TreeGrafter"/>
</dbReference>
<dbReference type="EnsemblMetazoa" id="XM_038197375.1">
    <property type="protein sequence ID" value="XP_038053303.1"/>
    <property type="gene ID" value="LOC119725798"/>
</dbReference>
<sequence>MWVNRILFCFAAVFVVISLIIGYVAQLPIENEEIINSMACNVDEKMDAYRAKNQTAFVVGYTGEIGKEVVKELAKTKIFSNVFLVGRREVKFEDELFKDFKMEQKVVDFDKLDDSADVFKGHSVGICLMGTTRGKAGKEGFMKVDHDYIMKVGELAKAGGCQHYHLMSSTGANRNSSFLYPKVKGEVEEETRELGFERVSVYRPALLMCDRKESRPTEWLARKLMAPMEYLSPGTMTSPTTTVAKAIINTIISPLTEPFEIFESKAIHRITKPASDSKCKATAAADTQTTSGGDTQAAAADSPAPAADSPAPAADSPAPAADSPAPGAAES</sequence>
<dbReference type="OMA" id="ASGCKHF"/>
<comment type="subunit">
    <text evidence="4">Monomer. Forms homodimers during oxidative stress. Interacts (via N-terminus) with elongation factor EEF1A1 (via middle-region); the interaction is direct and competes with EEF1A1 binding to guanyl-nucleotide exchange factor EEF1B2, thereby inhibiting GDP for GTP exchange and reactivation of EEF1A1. Interacts with nuclear transport receptors XPO4, IPO5/RANBP5, IPO7, IPO9 and KPNB1 as well as GCN1L1/GCN1 and LRPPRC probably through their HEAT repeats. Binds NCOA5/CIA.</text>
</comment>
<evidence type="ECO:0000313" key="10">
    <source>
        <dbReference type="Proteomes" id="UP000887568"/>
    </source>
</evidence>
<dbReference type="FunFam" id="3.40.50.720:FF:000271">
    <property type="entry name" value="oxidoreductase HTATIP2 isoform X1"/>
    <property type="match status" value="1"/>
</dbReference>
<accession>A0A913ZND3</accession>
<evidence type="ECO:0000256" key="2">
    <source>
        <dbReference type="ARBA" id="ARBA00022990"/>
    </source>
</evidence>
<dbReference type="OrthoDB" id="430436at2759"/>
<evidence type="ECO:0000256" key="1">
    <source>
        <dbReference type="ARBA" id="ARBA00022857"/>
    </source>
</evidence>
<organism evidence="9 10">
    <name type="scientific">Patiria miniata</name>
    <name type="common">Bat star</name>
    <name type="synonym">Asterina miniata</name>
    <dbReference type="NCBI Taxonomy" id="46514"/>
    <lineage>
        <taxon>Eukaryota</taxon>
        <taxon>Metazoa</taxon>
        <taxon>Echinodermata</taxon>
        <taxon>Eleutherozoa</taxon>
        <taxon>Asterozoa</taxon>
        <taxon>Asteroidea</taxon>
        <taxon>Valvatacea</taxon>
        <taxon>Valvatida</taxon>
        <taxon>Asterinidae</taxon>
        <taxon>Patiria</taxon>
    </lineage>
</organism>
<reference evidence="9" key="1">
    <citation type="submission" date="2022-11" db="UniProtKB">
        <authorList>
            <consortium name="EnsemblMetazoa"/>
        </authorList>
    </citation>
    <scope>IDENTIFICATION</scope>
</reference>
<evidence type="ECO:0000256" key="7">
    <source>
        <dbReference type="SAM" id="SignalP"/>
    </source>
</evidence>
<dbReference type="Pfam" id="PF13460">
    <property type="entry name" value="NAD_binding_10"/>
    <property type="match status" value="1"/>
</dbReference>
<dbReference type="GO" id="GO:0003824">
    <property type="term" value="F:catalytic activity"/>
    <property type="evidence" value="ECO:0007669"/>
    <property type="project" value="UniProtKB-ARBA"/>
</dbReference>
<proteinExistence type="predicted"/>
<feature type="compositionally biased region" description="Polar residues" evidence="6">
    <location>
        <begin position="285"/>
        <end position="294"/>
    </location>
</feature>
<evidence type="ECO:0000256" key="6">
    <source>
        <dbReference type="SAM" id="MobiDB-lite"/>
    </source>
</evidence>
<evidence type="ECO:0000256" key="5">
    <source>
        <dbReference type="ARBA" id="ARBA00093604"/>
    </source>
</evidence>
<dbReference type="InterPro" id="IPR036291">
    <property type="entry name" value="NAD(P)-bd_dom_sf"/>
</dbReference>
<feature type="signal peptide" evidence="7">
    <location>
        <begin position="1"/>
        <end position="26"/>
    </location>
</feature>
<dbReference type="SUPFAM" id="SSF51735">
    <property type="entry name" value="NAD(P)-binding Rossmann-fold domains"/>
    <property type="match status" value="1"/>
</dbReference>
<dbReference type="GO" id="GO:0005737">
    <property type="term" value="C:cytoplasm"/>
    <property type="evidence" value="ECO:0007669"/>
    <property type="project" value="TreeGrafter"/>
</dbReference>
<dbReference type="PANTHER" id="PTHR14097:SF7">
    <property type="entry name" value="OXIDOREDUCTASE HTATIP2"/>
    <property type="match status" value="1"/>
</dbReference>